<dbReference type="InterPro" id="IPR046796">
    <property type="entry name" value="Transposase_32_dom"/>
</dbReference>
<name>A0A1U7V009_NICSY</name>
<evidence type="ECO:0000313" key="3">
    <source>
        <dbReference type="Proteomes" id="UP000189701"/>
    </source>
</evidence>
<feature type="region of interest" description="Disordered" evidence="1">
    <location>
        <begin position="196"/>
        <end position="219"/>
    </location>
</feature>
<feature type="region of interest" description="Disordered" evidence="1">
    <location>
        <begin position="1"/>
        <end position="120"/>
    </location>
</feature>
<evidence type="ECO:0000259" key="2">
    <source>
        <dbReference type="Pfam" id="PF20167"/>
    </source>
</evidence>
<feature type="domain" description="Putative plant transposon protein" evidence="2">
    <location>
        <begin position="249"/>
        <end position="409"/>
    </location>
</feature>
<proteinExistence type="predicted"/>
<reference evidence="3" key="1">
    <citation type="journal article" date="2013" name="Genome Biol.">
        <title>Reference genomes and transcriptomes of Nicotiana sylvestris and Nicotiana tomentosiformis.</title>
        <authorList>
            <person name="Sierro N."/>
            <person name="Battey J.N."/>
            <person name="Ouadi S."/>
            <person name="Bovet L."/>
            <person name="Goepfert S."/>
            <person name="Bakaher N."/>
            <person name="Peitsch M.C."/>
            <person name="Ivanov N.V."/>
        </authorList>
    </citation>
    <scope>NUCLEOTIDE SEQUENCE [LARGE SCALE GENOMIC DNA]</scope>
</reference>
<dbReference type="Pfam" id="PF20167">
    <property type="entry name" value="Transposase_32"/>
    <property type="match status" value="1"/>
</dbReference>
<feature type="compositionally biased region" description="Basic residues" evidence="1">
    <location>
        <begin position="31"/>
        <end position="40"/>
    </location>
</feature>
<gene>
    <name evidence="4" type="primary">LOC104213746</name>
</gene>
<reference evidence="4" key="2">
    <citation type="submission" date="2025-08" db="UniProtKB">
        <authorList>
            <consortium name="RefSeq"/>
        </authorList>
    </citation>
    <scope>IDENTIFICATION</scope>
    <source>
        <tissue evidence="4">Leaf</tissue>
    </source>
</reference>
<protein>
    <submittedName>
        <fullName evidence="4">Uncharacterized protein LOC104213746</fullName>
    </submittedName>
</protein>
<keyword evidence="3" id="KW-1185">Reference proteome</keyword>
<organism evidence="3 4">
    <name type="scientific">Nicotiana sylvestris</name>
    <name type="common">Wood tobacco</name>
    <name type="synonym">South American tobacco</name>
    <dbReference type="NCBI Taxonomy" id="4096"/>
    <lineage>
        <taxon>Eukaryota</taxon>
        <taxon>Viridiplantae</taxon>
        <taxon>Streptophyta</taxon>
        <taxon>Embryophyta</taxon>
        <taxon>Tracheophyta</taxon>
        <taxon>Spermatophyta</taxon>
        <taxon>Magnoliopsida</taxon>
        <taxon>eudicotyledons</taxon>
        <taxon>Gunneridae</taxon>
        <taxon>Pentapetalae</taxon>
        <taxon>asterids</taxon>
        <taxon>lamiids</taxon>
        <taxon>Solanales</taxon>
        <taxon>Solanaceae</taxon>
        <taxon>Nicotianoideae</taxon>
        <taxon>Nicotianeae</taxon>
        <taxon>Nicotiana</taxon>
    </lineage>
</organism>
<feature type="compositionally biased region" description="Basic and acidic residues" evidence="1">
    <location>
        <begin position="50"/>
        <end position="64"/>
    </location>
</feature>
<feature type="compositionally biased region" description="Acidic residues" evidence="1">
    <location>
        <begin position="200"/>
        <end position="216"/>
    </location>
</feature>
<feature type="compositionally biased region" description="Polar residues" evidence="1">
    <location>
        <begin position="65"/>
        <end position="75"/>
    </location>
</feature>
<evidence type="ECO:0000313" key="4">
    <source>
        <dbReference type="RefSeq" id="XP_009761592.1"/>
    </source>
</evidence>
<sequence length="478" mass="53325">MFIPQDHPGTPHPPSPSNSSSTTPPNESPKPRFRRQKMLARKTVASGALRKGDGHGSSDSEKTQEFPTEVSSSVIENLETRVVLVGPIRDVKLAETSRSGGKKKSKKEKEREGAYGEERENRKGAVLAICGVAQERLEESGMKLGGSGSGEAAEGLVHLSKRRDEPVSSTEETLADLLIKIGATKRTRSAVKAKQAKVLDDEEWSGEEEEEEESDKEQDNCLVDSLAAQGWKDMVLQMDGRLARNELIEFMANAAVKDVVVSSLVKGVLVQFDAEKLGEILDIPSKGFDDYTRQRWPCLDSLPTALEITKRFCDSKDVNEARAVQKSEMRVEHKFVFEFVNKCLLPRQERRHTANYMDLVLMECLERGKQINWPALIVKLLDRVINGSKAHATPYGFILTTVLDRLNVPLKKWEMTSSKEHFGIKTLLACDYPARVGELETERDGLRTELAKEKEKSDGILQNMMNLFQTQPSSSSKP</sequence>
<dbReference type="AlphaFoldDB" id="A0A1U7V009"/>
<accession>A0A1U7V009</accession>
<feature type="compositionally biased region" description="Basic and acidic residues" evidence="1">
    <location>
        <begin position="107"/>
        <end position="120"/>
    </location>
</feature>
<dbReference type="Proteomes" id="UP000189701">
    <property type="component" value="Unplaced"/>
</dbReference>
<dbReference type="RefSeq" id="XP_009761592.1">
    <property type="nucleotide sequence ID" value="XM_009763290.1"/>
</dbReference>
<evidence type="ECO:0000256" key="1">
    <source>
        <dbReference type="SAM" id="MobiDB-lite"/>
    </source>
</evidence>